<sequence>MAEHPRTGPGPRTPSLPAAAPRAAAGSLRGAAGSPRPSAARGTAKDAPKDAGVLVIGLGRFGSSIAATLDRLGQDVLGVERSPELVAQWAGRIPLVEADAVNPEALEQLGARDFPVAVVGVGSYLEASVLITANLVDIGVPQIWAKAISAEHARILQRIGAHHVVLPEADAGARVAHLVSGKMLDYIEVEDGFTVVKMSPPKEAQGFTLTQSKLRERYGVTVIGVKSPGVEFQYATPETRISANDIIIVGGHAELLERFAARP</sequence>
<dbReference type="InterPro" id="IPR006037">
    <property type="entry name" value="RCK_C"/>
</dbReference>
<dbReference type="InterPro" id="IPR003148">
    <property type="entry name" value="RCK_N"/>
</dbReference>
<dbReference type="Gene3D" id="3.40.50.720">
    <property type="entry name" value="NAD(P)-binding Rossmann-like Domain"/>
    <property type="match status" value="1"/>
</dbReference>
<reference evidence="3 6" key="2">
    <citation type="submission" date="2021-01" db="EMBL/GenBank/DDBJ databases">
        <title>Whole genome shotgun sequence of Cellulomonas oligotrophica NBRC 109435.</title>
        <authorList>
            <person name="Komaki H."/>
            <person name="Tamura T."/>
        </authorList>
    </citation>
    <scope>NUCLEOTIDE SEQUENCE [LARGE SCALE GENOMIC DNA]</scope>
    <source>
        <strain evidence="3 6">NBRC 109435</strain>
    </source>
</reference>
<dbReference type="GO" id="GO:0006813">
    <property type="term" value="P:potassium ion transport"/>
    <property type="evidence" value="ECO:0007669"/>
    <property type="project" value="InterPro"/>
</dbReference>
<dbReference type="EMBL" id="BONN01000001">
    <property type="protein sequence ID" value="GIG31384.1"/>
    <property type="molecule type" value="Genomic_DNA"/>
</dbReference>
<evidence type="ECO:0000256" key="1">
    <source>
        <dbReference type="SAM" id="MobiDB-lite"/>
    </source>
</evidence>
<dbReference type="Pfam" id="PF02254">
    <property type="entry name" value="TrkA_N"/>
    <property type="match status" value="1"/>
</dbReference>
<dbReference type="Proteomes" id="UP000577956">
    <property type="component" value="Unassembled WGS sequence"/>
</dbReference>
<feature type="region of interest" description="Disordered" evidence="1">
    <location>
        <begin position="1"/>
        <end position="45"/>
    </location>
</feature>
<evidence type="ECO:0000313" key="6">
    <source>
        <dbReference type="Proteomes" id="UP000618382"/>
    </source>
</evidence>
<dbReference type="PANTHER" id="PTHR43833">
    <property type="entry name" value="POTASSIUM CHANNEL PROTEIN 2-RELATED-RELATED"/>
    <property type="match status" value="1"/>
</dbReference>
<evidence type="ECO:0000313" key="3">
    <source>
        <dbReference type="EMBL" id="GIG31384.1"/>
    </source>
</evidence>
<proteinExistence type="predicted"/>
<dbReference type="InterPro" id="IPR036721">
    <property type="entry name" value="RCK_C_sf"/>
</dbReference>
<evidence type="ECO:0000313" key="4">
    <source>
        <dbReference type="EMBL" id="NYD85607.1"/>
    </source>
</evidence>
<dbReference type="PANTHER" id="PTHR43833:SF7">
    <property type="entry name" value="KTR SYSTEM POTASSIUM UPTAKE PROTEIN C"/>
    <property type="match status" value="1"/>
</dbReference>
<name>A0A7Y9JXF6_9CELL</name>
<evidence type="ECO:0000313" key="5">
    <source>
        <dbReference type="Proteomes" id="UP000577956"/>
    </source>
</evidence>
<dbReference type="Gene3D" id="3.30.70.1450">
    <property type="entry name" value="Regulator of K+ conductance, C-terminal domain"/>
    <property type="match status" value="1"/>
</dbReference>
<evidence type="ECO:0000259" key="2">
    <source>
        <dbReference type="PROSITE" id="PS51202"/>
    </source>
</evidence>
<dbReference type="InterPro" id="IPR050721">
    <property type="entry name" value="Trk_Ktr_HKT_K-transport"/>
</dbReference>
<dbReference type="SUPFAM" id="SSF51735">
    <property type="entry name" value="NAD(P)-binding Rossmann-fold domains"/>
    <property type="match status" value="1"/>
</dbReference>
<dbReference type="GO" id="GO:0008324">
    <property type="term" value="F:monoatomic cation transmembrane transporter activity"/>
    <property type="evidence" value="ECO:0007669"/>
    <property type="project" value="InterPro"/>
</dbReference>
<dbReference type="PROSITE" id="PS51202">
    <property type="entry name" value="RCK_C"/>
    <property type="match status" value="1"/>
</dbReference>
<feature type="compositionally biased region" description="Low complexity" evidence="1">
    <location>
        <begin position="15"/>
        <end position="36"/>
    </location>
</feature>
<dbReference type="AlphaFoldDB" id="A0A7Y9JXF6"/>
<dbReference type="EMBL" id="JACCBK010000001">
    <property type="protein sequence ID" value="NYD85607.1"/>
    <property type="molecule type" value="Genomic_DNA"/>
</dbReference>
<organism evidence="4 5">
    <name type="scientific">Cellulomonas oligotrophica</name>
    <dbReference type="NCBI Taxonomy" id="931536"/>
    <lineage>
        <taxon>Bacteria</taxon>
        <taxon>Bacillati</taxon>
        <taxon>Actinomycetota</taxon>
        <taxon>Actinomycetes</taxon>
        <taxon>Micrococcales</taxon>
        <taxon>Cellulomonadaceae</taxon>
        <taxon>Cellulomonas</taxon>
    </lineage>
</organism>
<feature type="domain" description="RCK C-terminal" evidence="2">
    <location>
        <begin position="181"/>
        <end position="263"/>
    </location>
</feature>
<dbReference type="InterPro" id="IPR036291">
    <property type="entry name" value="NAD(P)-bd_dom_sf"/>
</dbReference>
<accession>A0A7Y9JXF6</accession>
<gene>
    <name evidence="4" type="ORF">BKA21_001156</name>
    <name evidence="3" type="ORF">Col01nite_05430</name>
</gene>
<dbReference type="Proteomes" id="UP000618382">
    <property type="component" value="Unassembled WGS sequence"/>
</dbReference>
<protein>
    <submittedName>
        <fullName evidence="3">Potassium transporter</fullName>
    </submittedName>
    <submittedName>
        <fullName evidence="4">Trk system potassium uptake protein TrkA</fullName>
    </submittedName>
</protein>
<reference evidence="4 5" key="1">
    <citation type="submission" date="2020-07" db="EMBL/GenBank/DDBJ databases">
        <title>Sequencing the genomes of 1000 actinobacteria strains.</title>
        <authorList>
            <person name="Klenk H.-P."/>
        </authorList>
    </citation>
    <scope>NUCLEOTIDE SEQUENCE [LARGE SCALE GENOMIC DNA]</scope>
    <source>
        <strain evidence="4 5">DSM 24482</strain>
    </source>
</reference>
<keyword evidence="6" id="KW-1185">Reference proteome</keyword>
<comment type="caution">
    <text evidence="4">The sequence shown here is derived from an EMBL/GenBank/DDBJ whole genome shotgun (WGS) entry which is preliminary data.</text>
</comment>
<dbReference type="SUPFAM" id="SSF116726">
    <property type="entry name" value="TrkA C-terminal domain-like"/>
    <property type="match status" value="1"/>
</dbReference>